<feature type="domain" description="RING-type" evidence="8">
    <location>
        <begin position="195"/>
        <end position="246"/>
    </location>
</feature>
<evidence type="ECO:0000313" key="11">
    <source>
        <dbReference type="Proteomes" id="UP000000600"/>
    </source>
</evidence>
<dbReference type="SUPFAM" id="SSF57850">
    <property type="entry name" value="RING/U-box"/>
    <property type="match status" value="2"/>
</dbReference>
<evidence type="ECO:0000256" key="6">
    <source>
        <dbReference type="ARBA" id="ARBA00022833"/>
    </source>
</evidence>
<evidence type="ECO:0000256" key="7">
    <source>
        <dbReference type="PROSITE-ProRule" id="PRU00175"/>
    </source>
</evidence>
<dbReference type="PROSITE" id="PS00518">
    <property type="entry name" value="ZF_RING_1"/>
    <property type="match status" value="1"/>
</dbReference>
<dbReference type="GO" id="GO:0031624">
    <property type="term" value="F:ubiquitin conjugating enzyme binding"/>
    <property type="evidence" value="ECO:0000318"/>
    <property type="project" value="GO_Central"/>
</dbReference>
<dbReference type="InterPro" id="IPR017907">
    <property type="entry name" value="Znf_RING_CS"/>
</dbReference>
<dbReference type="GO" id="GO:0008270">
    <property type="term" value="F:zinc ion binding"/>
    <property type="evidence" value="ECO:0007669"/>
    <property type="project" value="UniProtKB-KW"/>
</dbReference>
<dbReference type="OrthoDB" id="304870at2759"/>
<evidence type="ECO:0000259" key="9">
    <source>
        <dbReference type="PROSITE" id="PS51873"/>
    </source>
</evidence>
<dbReference type="PANTHER" id="PTHR11685">
    <property type="entry name" value="RBR FAMILY RING FINGER AND IBR DOMAIN-CONTAINING"/>
    <property type="match status" value="1"/>
</dbReference>
<evidence type="ECO:0000256" key="4">
    <source>
        <dbReference type="ARBA" id="ARBA00022771"/>
    </source>
</evidence>
<dbReference type="GO" id="GO:0006511">
    <property type="term" value="P:ubiquitin-dependent protein catabolic process"/>
    <property type="evidence" value="ECO:0000318"/>
    <property type="project" value="GO_Central"/>
</dbReference>
<dbReference type="FunFam" id="1.20.120.1750:FF:000060">
    <property type="entry name" value="RBR-type E3 ubiquitin transferase"/>
    <property type="match status" value="1"/>
</dbReference>
<dbReference type="Proteomes" id="UP000000600">
    <property type="component" value="Unassembled WGS sequence"/>
</dbReference>
<keyword evidence="2" id="KW-0479">Metal-binding</keyword>
<evidence type="ECO:0000256" key="2">
    <source>
        <dbReference type="ARBA" id="ARBA00022723"/>
    </source>
</evidence>
<keyword evidence="6" id="KW-0862">Zinc</keyword>
<dbReference type="RefSeq" id="XP_001451518.1">
    <property type="nucleotide sequence ID" value="XM_001451481.1"/>
</dbReference>
<evidence type="ECO:0008006" key="12">
    <source>
        <dbReference type="Google" id="ProtNLM"/>
    </source>
</evidence>
<dbReference type="PROSITE" id="PS51873">
    <property type="entry name" value="TRIAD"/>
    <property type="match status" value="1"/>
</dbReference>
<dbReference type="GO" id="GO:0061630">
    <property type="term" value="F:ubiquitin protein ligase activity"/>
    <property type="evidence" value="ECO:0000318"/>
    <property type="project" value="GO_Central"/>
</dbReference>
<evidence type="ECO:0000256" key="5">
    <source>
        <dbReference type="ARBA" id="ARBA00022786"/>
    </source>
</evidence>
<dbReference type="PROSITE" id="PS50089">
    <property type="entry name" value="ZF_RING_2"/>
    <property type="match status" value="1"/>
</dbReference>
<dbReference type="GO" id="GO:0000151">
    <property type="term" value="C:ubiquitin ligase complex"/>
    <property type="evidence" value="ECO:0000318"/>
    <property type="project" value="GO_Central"/>
</dbReference>
<keyword evidence="4 7" id="KW-0863">Zinc-finger</keyword>
<dbReference type="InterPro" id="IPR001841">
    <property type="entry name" value="Znf_RING"/>
</dbReference>
<dbReference type="InterPro" id="IPR013083">
    <property type="entry name" value="Znf_RING/FYVE/PHD"/>
</dbReference>
<protein>
    <recommendedName>
        <fullName evidence="12">RING-type domain-containing protein</fullName>
    </recommendedName>
</protein>
<sequence>MSLKSNPYIQTLINFINQPEKIVENSERFDELITRLCQQEIDPQIEYDGSNFCCHCLEFLVENNYKNLPCGHNVHTECFKTYLSEQPFYIESIDTYSCCKESETCSQVLITDEVSKYILGGEEFNNLRNLYTLILNRYVMDQNDNDDPFDIDELQNENGKQAENQSLNDYDVAKQIEQQEQVEKRQNYKRATFDCAICFENYDLEQEAITLDCDHRFCRQCIKEQIYNQMDLGNFKESDLVCPLCNHPINFYIIQNCTPDVSAKINDLRTQNLKIDSKYEKVVVCPGRGCPASYIISIYLEFPTCTNCKLQFCANGCDKAHQGMTCEQFKQKTRAKQEKGLVNCPKCKVQIFKDGGCNHMTCRCKHEFCYVCSKPYKPKRECNCPQMTTIERFFDRVKGFIGSK</sequence>
<dbReference type="Gene3D" id="3.30.40.10">
    <property type="entry name" value="Zinc/RING finger domain, C3HC4 (zinc finger)"/>
    <property type="match status" value="1"/>
</dbReference>
<dbReference type="InterPro" id="IPR031127">
    <property type="entry name" value="E3_UB_ligase_RBR"/>
</dbReference>
<dbReference type="eggNOG" id="KOG1815">
    <property type="taxonomic scope" value="Eukaryota"/>
</dbReference>
<dbReference type="InterPro" id="IPR044066">
    <property type="entry name" value="TRIAD_supradom"/>
</dbReference>
<keyword evidence="5" id="KW-0833">Ubl conjugation pathway</keyword>
<dbReference type="HOGENOM" id="CLU_682345_0_0_1"/>
<dbReference type="InParanoid" id="A0DM54"/>
<dbReference type="SMART" id="SM00184">
    <property type="entry name" value="RING"/>
    <property type="match status" value="2"/>
</dbReference>
<keyword evidence="3" id="KW-0677">Repeat</keyword>
<evidence type="ECO:0000256" key="1">
    <source>
        <dbReference type="ARBA" id="ARBA00022679"/>
    </source>
</evidence>
<dbReference type="GO" id="GO:0016567">
    <property type="term" value="P:protein ubiquitination"/>
    <property type="evidence" value="ECO:0007669"/>
    <property type="project" value="InterPro"/>
</dbReference>
<dbReference type="KEGG" id="ptm:GSPATT00018339001"/>
<dbReference type="Pfam" id="PF22191">
    <property type="entry name" value="IBR_1"/>
    <property type="match status" value="1"/>
</dbReference>
<gene>
    <name evidence="10" type="ORF">GSPATT00018339001</name>
</gene>
<evidence type="ECO:0000259" key="8">
    <source>
        <dbReference type="PROSITE" id="PS50089"/>
    </source>
</evidence>
<dbReference type="Gene3D" id="1.20.120.1750">
    <property type="match status" value="1"/>
</dbReference>
<reference evidence="10 11" key="1">
    <citation type="journal article" date="2006" name="Nature">
        <title>Global trends of whole-genome duplications revealed by the ciliate Paramecium tetraurelia.</title>
        <authorList>
            <consortium name="Genoscope"/>
            <person name="Aury J.-M."/>
            <person name="Jaillon O."/>
            <person name="Duret L."/>
            <person name="Noel B."/>
            <person name="Jubin C."/>
            <person name="Porcel B.M."/>
            <person name="Segurens B."/>
            <person name="Daubin V."/>
            <person name="Anthouard V."/>
            <person name="Aiach N."/>
            <person name="Arnaiz O."/>
            <person name="Billaut A."/>
            <person name="Beisson J."/>
            <person name="Blanc I."/>
            <person name="Bouhouche K."/>
            <person name="Camara F."/>
            <person name="Duharcourt S."/>
            <person name="Guigo R."/>
            <person name="Gogendeau D."/>
            <person name="Katinka M."/>
            <person name="Keller A.-M."/>
            <person name="Kissmehl R."/>
            <person name="Klotz C."/>
            <person name="Koll F."/>
            <person name="Le Moue A."/>
            <person name="Lepere C."/>
            <person name="Malinsky S."/>
            <person name="Nowacki M."/>
            <person name="Nowak J.K."/>
            <person name="Plattner H."/>
            <person name="Poulain J."/>
            <person name="Ruiz F."/>
            <person name="Serrano V."/>
            <person name="Zagulski M."/>
            <person name="Dessen P."/>
            <person name="Betermier M."/>
            <person name="Weissenbach J."/>
            <person name="Scarpelli C."/>
            <person name="Schachter V."/>
            <person name="Sperling L."/>
            <person name="Meyer E."/>
            <person name="Cohen J."/>
            <person name="Wincker P."/>
        </authorList>
    </citation>
    <scope>NUCLEOTIDE SEQUENCE [LARGE SCALE GENOMIC DNA]</scope>
    <source>
        <strain evidence="10 11">Stock d4-2</strain>
    </source>
</reference>
<dbReference type="CDD" id="cd20335">
    <property type="entry name" value="BRcat_RBR"/>
    <property type="match status" value="1"/>
</dbReference>
<name>A0DM54_PARTE</name>
<dbReference type="GO" id="GO:0005737">
    <property type="term" value="C:cytoplasm"/>
    <property type="evidence" value="ECO:0000318"/>
    <property type="project" value="GO_Central"/>
</dbReference>
<dbReference type="STRING" id="5888.A0DM54"/>
<proteinExistence type="predicted"/>
<dbReference type="EMBL" id="CT868496">
    <property type="protein sequence ID" value="CAK84121.1"/>
    <property type="molecule type" value="Genomic_DNA"/>
</dbReference>
<accession>A0DM54</accession>
<keyword evidence="1" id="KW-0808">Transferase</keyword>
<organism evidence="10 11">
    <name type="scientific">Paramecium tetraurelia</name>
    <dbReference type="NCBI Taxonomy" id="5888"/>
    <lineage>
        <taxon>Eukaryota</taxon>
        <taxon>Sar</taxon>
        <taxon>Alveolata</taxon>
        <taxon>Ciliophora</taxon>
        <taxon>Intramacronucleata</taxon>
        <taxon>Oligohymenophorea</taxon>
        <taxon>Peniculida</taxon>
        <taxon>Parameciidae</taxon>
        <taxon>Paramecium</taxon>
    </lineage>
</organism>
<dbReference type="AlphaFoldDB" id="A0DM54"/>
<feature type="domain" description="RING-type" evidence="9">
    <location>
        <begin position="191"/>
        <end position="388"/>
    </location>
</feature>
<dbReference type="GeneID" id="5037303"/>
<keyword evidence="11" id="KW-1185">Reference proteome</keyword>
<evidence type="ECO:0000313" key="10">
    <source>
        <dbReference type="EMBL" id="CAK84121.1"/>
    </source>
</evidence>
<dbReference type="Pfam" id="PF13639">
    <property type="entry name" value="zf-RING_2"/>
    <property type="match status" value="1"/>
</dbReference>
<dbReference type="OMA" id="CCKESET"/>
<evidence type="ECO:0000256" key="3">
    <source>
        <dbReference type="ARBA" id="ARBA00022737"/>
    </source>
</evidence>
<dbReference type="CDD" id="cd20336">
    <property type="entry name" value="Rcat_RBR"/>
    <property type="match status" value="1"/>
</dbReference>